<evidence type="ECO:0000256" key="10">
    <source>
        <dbReference type="ARBA" id="ARBA00022960"/>
    </source>
</evidence>
<dbReference type="InterPro" id="IPR038009">
    <property type="entry name" value="GlmU_C_LbH"/>
</dbReference>
<dbReference type="GO" id="GO:0071555">
    <property type="term" value="P:cell wall organization"/>
    <property type="evidence" value="ECO:0007669"/>
    <property type="project" value="UniProtKB-KW"/>
</dbReference>
<proteinExistence type="inferred from homology"/>
<reference evidence="21" key="1">
    <citation type="submission" date="2017-08" db="EMBL/GenBank/DDBJ databases">
        <authorList>
            <person name="Varghese N."/>
            <person name="Submissions S."/>
        </authorList>
    </citation>
    <scope>NUCLEOTIDE SEQUENCE [LARGE SCALE GENOMIC DNA]</scope>
    <source>
        <strain evidence="21">KCTC 23107</strain>
    </source>
</reference>
<dbReference type="EMBL" id="OCPC01000006">
    <property type="protein sequence ID" value="SOE18828.1"/>
    <property type="molecule type" value="Genomic_DNA"/>
</dbReference>
<dbReference type="InterPro" id="IPR029044">
    <property type="entry name" value="Nucleotide-diphossugar_trans"/>
</dbReference>
<dbReference type="GO" id="GO:0008360">
    <property type="term" value="P:regulation of cell shape"/>
    <property type="evidence" value="ECO:0007669"/>
    <property type="project" value="UniProtKB-KW"/>
</dbReference>
<dbReference type="GO" id="GO:0003977">
    <property type="term" value="F:UDP-N-acetylglucosamine diphosphorylase activity"/>
    <property type="evidence" value="ECO:0007669"/>
    <property type="project" value="UniProtKB-UniRule"/>
</dbReference>
<feature type="binding site" evidence="18">
    <location>
        <position position="352"/>
    </location>
    <ligand>
        <name>UDP-N-acetyl-alpha-D-glucosamine</name>
        <dbReference type="ChEBI" id="CHEBI:57705"/>
    </ligand>
</feature>
<dbReference type="InterPro" id="IPR011004">
    <property type="entry name" value="Trimer_LpxA-like_sf"/>
</dbReference>
<name>A0A286IFC8_9HYPH</name>
<evidence type="ECO:0000256" key="1">
    <source>
        <dbReference type="ARBA" id="ARBA00004496"/>
    </source>
</evidence>
<evidence type="ECO:0000256" key="9">
    <source>
        <dbReference type="ARBA" id="ARBA00022842"/>
    </source>
</evidence>
<evidence type="ECO:0000256" key="6">
    <source>
        <dbReference type="ARBA" id="ARBA00022695"/>
    </source>
</evidence>
<evidence type="ECO:0000313" key="20">
    <source>
        <dbReference type="EMBL" id="SOE18828.1"/>
    </source>
</evidence>
<feature type="binding site" evidence="18">
    <location>
        <position position="158"/>
    </location>
    <ligand>
        <name>UDP-N-acetyl-alpha-D-glucosamine</name>
        <dbReference type="ChEBI" id="CHEBI:57705"/>
    </ligand>
</feature>
<dbReference type="InterPro" id="IPR001451">
    <property type="entry name" value="Hexapep"/>
</dbReference>
<evidence type="ECO:0000256" key="8">
    <source>
        <dbReference type="ARBA" id="ARBA00022737"/>
    </source>
</evidence>
<feature type="binding site" evidence="18">
    <location>
        <position position="319"/>
    </location>
    <ligand>
        <name>UDP-N-acetyl-alpha-D-glucosamine</name>
        <dbReference type="ChEBI" id="CHEBI:57705"/>
    </ligand>
</feature>
<keyword evidence="8 18" id="KW-0677">Repeat</keyword>
<dbReference type="OrthoDB" id="9775031at2"/>
<feature type="binding site" evidence="18">
    <location>
        <position position="173"/>
    </location>
    <ligand>
        <name>UDP-N-acetyl-alpha-D-glucosamine</name>
        <dbReference type="ChEBI" id="CHEBI:57705"/>
    </ligand>
</feature>
<dbReference type="GO" id="GO:0000287">
    <property type="term" value="F:magnesium ion binding"/>
    <property type="evidence" value="ECO:0007669"/>
    <property type="project" value="UniProtKB-UniRule"/>
</dbReference>
<evidence type="ECO:0000256" key="14">
    <source>
        <dbReference type="ARBA" id="ARBA00023316"/>
    </source>
</evidence>
<comment type="pathway">
    <text evidence="18">Bacterial outer membrane biogenesis; LPS lipid A biosynthesis.</text>
</comment>
<dbReference type="PANTHER" id="PTHR43584">
    <property type="entry name" value="NUCLEOTIDYL TRANSFERASE"/>
    <property type="match status" value="1"/>
</dbReference>
<feature type="binding site" evidence="18">
    <location>
        <position position="426"/>
    </location>
    <ligand>
        <name>acetyl-CoA</name>
        <dbReference type="ChEBI" id="CHEBI:57288"/>
    </ligand>
</feature>
<keyword evidence="10 18" id="KW-0133">Cell shape</keyword>
<evidence type="ECO:0000256" key="7">
    <source>
        <dbReference type="ARBA" id="ARBA00022723"/>
    </source>
</evidence>
<feature type="binding site" evidence="18">
    <location>
        <begin position="83"/>
        <end position="84"/>
    </location>
    <ligand>
        <name>UDP-N-acetyl-alpha-D-glucosamine</name>
        <dbReference type="ChEBI" id="CHEBI:57705"/>
    </ligand>
</feature>
<dbReference type="GO" id="GO:0000902">
    <property type="term" value="P:cell morphogenesis"/>
    <property type="evidence" value="ECO:0007669"/>
    <property type="project" value="UniProtKB-UniRule"/>
</dbReference>
<feature type="binding site" evidence="18">
    <location>
        <begin position="10"/>
        <end position="13"/>
    </location>
    <ligand>
        <name>UDP-N-acetyl-alpha-D-glucosamine</name>
        <dbReference type="ChEBI" id="CHEBI:57705"/>
    </ligand>
</feature>
<feature type="binding site" evidence="18">
    <location>
        <position position="230"/>
    </location>
    <ligand>
        <name>UDP-N-acetyl-alpha-D-glucosamine</name>
        <dbReference type="ChEBI" id="CHEBI:57705"/>
    </ligand>
</feature>
<dbReference type="InterPro" id="IPR050065">
    <property type="entry name" value="GlmU-like"/>
</dbReference>
<dbReference type="EC" id="2.7.7.23" evidence="18"/>
<feature type="binding site" evidence="18">
    <location>
        <position position="363"/>
    </location>
    <ligand>
        <name>UDP-N-acetyl-alpha-D-glucosamine</name>
        <dbReference type="ChEBI" id="CHEBI:57705"/>
    </ligand>
</feature>
<feature type="binding site" evidence="18">
    <location>
        <begin position="106"/>
        <end position="108"/>
    </location>
    <ligand>
        <name>UDP-N-acetyl-alpha-D-glucosamine</name>
        <dbReference type="ChEBI" id="CHEBI:57705"/>
    </ligand>
</feature>
<dbReference type="AlphaFoldDB" id="A0A286IFC8"/>
<feature type="binding site" evidence="18">
    <location>
        <position position="24"/>
    </location>
    <ligand>
        <name>UDP-N-acetyl-alpha-D-glucosamine</name>
        <dbReference type="ChEBI" id="CHEBI:57705"/>
    </ligand>
</feature>
<comment type="similarity">
    <text evidence="3 18">In the N-terminal section; belongs to the N-acetylglucosamine-1-phosphate uridyltransferase family.</text>
</comment>
<feature type="binding site" evidence="18">
    <location>
        <position position="409"/>
    </location>
    <ligand>
        <name>acetyl-CoA</name>
        <dbReference type="ChEBI" id="CHEBI:57288"/>
    </ligand>
</feature>
<dbReference type="RefSeq" id="WP_097109290.1">
    <property type="nucleotide sequence ID" value="NZ_OCPC01000006.1"/>
</dbReference>
<dbReference type="SUPFAM" id="SSF51161">
    <property type="entry name" value="Trimeric LpxA-like enzymes"/>
    <property type="match status" value="1"/>
</dbReference>
<evidence type="ECO:0000256" key="16">
    <source>
        <dbReference type="ARBA" id="ARBA00048493"/>
    </source>
</evidence>
<dbReference type="HAMAP" id="MF_01631">
    <property type="entry name" value="GlmU"/>
    <property type="match status" value="1"/>
</dbReference>
<evidence type="ECO:0000256" key="2">
    <source>
        <dbReference type="ARBA" id="ARBA00007707"/>
    </source>
</evidence>
<keyword evidence="7 18" id="KW-0479">Metal-binding</keyword>
<evidence type="ECO:0000259" key="19">
    <source>
        <dbReference type="Pfam" id="PF12804"/>
    </source>
</evidence>
<dbReference type="UniPathway" id="UPA00973"/>
<evidence type="ECO:0000256" key="11">
    <source>
        <dbReference type="ARBA" id="ARBA00022984"/>
    </source>
</evidence>
<feature type="region of interest" description="N-acetyltransferase" evidence="18">
    <location>
        <begin position="254"/>
        <end position="459"/>
    </location>
</feature>
<feature type="binding site" evidence="18">
    <location>
        <position position="366"/>
    </location>
    <ligand>
        <name>acetyl-CoA</name>
        <dbReference type="ChEBI" id="CHEBI:57288"/>
    </ligand>
</feature>
<keyword evidence="5 18" id="KW-0808">Transferase</keyword>
<evidence type="ECO:0000256" key="17">
    <source>
        <dbReference type="ARBA" id="ARBA00049628"/>
    </source>
</evidence>
<dbReference type="UniPathway" id="UPA00113">
    <property type="reaction ID" value="UER00532"/>
</dbReference>
<dbReference type="Gene3D" id="3.90.550.10">
    <property type="entry name" value="Spore Coat Polysaccharide Biosynthesis Protein SpsA, Chain A"/>
    <property type="match status" value="1"/>
</dbReference>
<dbReference type="GO" id="GO:0009252">
    <property type="term" value="P:peptidoglycan biosynthetic process"/>
    <property type="evidence" value="ECO:0007669"/>
    <property type="project" value="UniProtKB-UniRule"/>
</dbReference>
<organism evidence="20 21">
    <name type="scientific">Hoeflea halophila</name>
    <dbReference type="NCBI Taxonomy" id="714899"/>
    <lineage>
        <taxon>Bacteria</taxon>
        <taxon>Pseudomonadati</taxon>
        <taxon>Pseudomonadota</taxon>
        <taxon>Alphaproteobacteria</taxon>
        <taxon>Hyphomicrobiales</taxon>
        <taxon>Rhizobiaceae</taxon>
        <taxon>Hoeflea</taxon>
    </lineage>
</organism>
<feature type="binding site" evidence="18">
    <location>
        <position position="230"/>
    </location>
    <ligand>
        <name>Mg(2+)</name>
        <dbReference type="ChEBI" id="CHEBI:18420"/>
    </ligand>
</feature>
<keyword evidence="9 18" id="KW-0460">Magnesium</keyword>
<evidence type="ECO:0000256" key="3">
    <source>
        <dbReference type="ARBA" id="ARBA00007947"/>
    </source>
</evidence>
<protein>
    <recommendedName>
        <fullName evidence="18">Bifunctional protein GlmU</fullName>
    </recommendedName>
    <domain>
        <recommendedName>
            <fullName evidence="18">UDP-N-acetylglucosamine pyrophosphorylase</fullName>
            <ecNumber evidence="18">2.7.7.23</ecNumber>
        </recommendedName>
        <alternativeName>
            <fullName evidence="18">N-acetylglucosamine-1-phosphate uridyltransferase</fullName>
        </alternativeName>
    </domain>
    <domain>
        <recommendedName>
            <fullName evidence="18">Glucosamine-1-phosphate N-acetyltransferase</fullName>
            <ecNumber evidence="18">2.3.1.157</ecNumber>
        </recommendedName>
    </domain>
</protein>
<feature type="binding site" evidence="18">
    <location>
        <position position="144"/>
    </location>
    <ligand>
        <name>UDP-N-acetyl-alpha-D-glucosamine</name>
        <dbReference type="ChEBI" id="CHEBI:57705"/>
    </ligand>
</feature>
<dbReference type="InterPro" id="IPR005882">
    <property type="entry name" value="Bifunctional_GlmU"/>
</dbReference>
<dbReference type="GO" id="GO:0006048">
    <property type="term" value="P:UDP-N-acetylglucosamine biosynthetic process"/>
    <property type="evidence" value="ECO:0007669"/>
    <property type="project" value="UniProtKB-UniPathway"/>
</dbReference>
<keyword evidence="6 18" id="KW-0548">Nucleotidyltransferase</keyword>
<feature type="binding site" evidence="18">
    <location>
        <position position="78"/>
    </location>
    <ligand>
        <name>UDP-N-acetyl-alpha-D-glucosamine</name>
        <dbReference type="ChEBI" id="CHEBI:57705"/>
    </ligand>
</feature>
<comment type="subcellular location">
    <subcellularLocation>
        <location evidence="1 18">Cytoplasm</location>
    </subcellularLocation>
</comment>
<feature type="binding site" evidence="18">
    <location>
        <position position="391"/>
    </location>
    <ligand>
        <name>acetyl-CoA</name>
        <dbReference type="ChEBI" id="CHEBI:57288"/>
    </ligand>
</feature>
<keyword evidence="13 18" id="KW-0012">Acyltransferase</keyword>
<dbReference type="InterPro" id="IPR025877">
    <property type="entry name" value="MobA-like_NTP_Trfase"/>
</dbReference>
<feature type="region of interest" description="Linker" evidence="18">
    <location>
        <begin position="233"/>
        <end position="253"/>
    </location>
</feature>
<gene>
    <name evidence="18" type="primary">glmU</name>
    <name evidence="20" type="ORF">SAMN05877838_3771</name>
</gene>
<keyword evidence="12 18" id="KW-0511">Multifunctional enzyme</keyword>
<dbReference type="SUPFAM" id="SSF53448">
    <property type="entry name" value="Nucleotide-diphospho-sugar transferases"/>
    <property type="match status" value="1"/>
</dbReference>
<evidence type="ECO:0000313" key="21">
    <source>
        <dbReference type="Proteomes" id="UP000219465"/>
    </source>
</evidence>
<comment type="catalytic activity">
    <reaction evidence="15 18">
        <text>alpha-D-glucosamine 1-phosphate + acetyl-CoA = N-acetyl-alpha-D-glucosamine 1-phosphate + CoA + H(+)</text>
        <dbReference type="Rhea" id="RHEA:13725"/>
        <dbReference type="ChEBI" id="CHEBI:15378"/>
        <dbReference type="ChEBI" id="CHEBI:57287"/>
        <dbReference type="ChEBI" id="CHEBI:57288"/>
        <dbReference type="ChEBI" id="CHEBI:57776"/>
        <dbReference type="ChEBI" id="CHEBI:58516"/>
        <dbReference type="EC" id="2.3.1.157"/>
    </reaction>
</comment>
<comment type="cofactor">
    <cofactor evidence="18">
        <name>Mg(2+)</name>
        <dbReference type="ChEBI" id="CHEBI:18420"/>
    </cofactor>
    <text evidence="18">Binds 1 Mg(2+) ion per subunit.</text>
</comment>
<evidence type="ECO:0000256" key="5">
    <source>
        <dbReference type="ARBA" id="ARBA00022679"/>
    </source>
</evidence>
<keyword evidence="11 18" id="KW-0573">Peptidoglycan synthesis</keyword>
<feature type="binding site" evidence="18">
    <location>
        <begin position="372"/>
        <end position="373"/>
    </location>
    <ligand>
        <name>acetyl-CoA</name>
        <dbReference type="ChEBI" id="CHEBI:57288"/>
    </ligand>
</feature>
<accession>A0A286IFC8</accession>
<dbReference type="Pfam" id="PF00132">
    <property type="entry name" value="Hexapep"/>
    <property type="match status" value="2"/>
</dbReference>
<comment type="function">
    <text evidence="17 18">Catalyzes the last two sequential reactions in the de novo biosynthetic pathway for UDP-N-acetylglucosamine (UDP-GlcNAc). The C-terminal domain catalyzes the transfer of acetyl group from acetyl coenzyme A to glucosamine-1-phosphate (GlcN-1-P) to produce N-acetylglucosamine-1-phosphate (GlcNAc-1-P), which is converted into UDP-GlcNAc by the transfer of uridine 5-monophosphate (from uridine 5-triphosphate), a reaction catalyzed by the N-terminal domain.</text>
</comment>
<dbReference type="EC" id="2.3.1.157" evidence="18"/>
<dbReference type="PANTHER" id="PTHR43584:SF3">
    <property type="entry name" value="BIFUNCTIONAL PROTEIN GLMU"/>
    <property type="match status" value="1"/>
</dbReference>
<feature type="domain" description="MobA-like NTP transferase" evidence="19">
    <location>
        <begin position="7"/>
        <end position="144"/>
    </location>
</feature>
<dbReference type="CDD" id="cd03353">
    <property type="entry name" value="LbH_GlmU_C"/>
    <property type="match status" value="1"/>
</dbReference>
<sequence>MARTCLAVVLAAGDATRMKSSKSKVLHPVGNLPLISHVTRAAAAAGVTKIALVVGRNAEQVTKAASAGIAVPVTPVEQTERKGTGHAVLMARDVIAEGYDDVVVLYGDAPLIDPNSLAAATSERQKGADVVVLGFRAQDPTGYGRLLEREGELVAIREHKDASVEELEVDFCNGGIITFSGAKAIDLLEAIGNDNAKGEYYLTDIVEIARAEGLKCVAIEAPEEDMMGCNTRAELAEIEQVWQSRARQAAMLSGVSMVDPASVFLSHDTVLGSDVLIEPNVWFGPGVRVGAGALIHGFSHLEGADIGANAVIGPFARLRPGTELGERAKVGNFCEIKKARVGDGAKVNHLSYIGDAVVGADANIGAGTITCNYDGQNKHLTEIGSGAFIGSNSSLVAPVRIGEGAYVGSGSVVTMDVPDDALAIARARQETKPGRAQRLRDKIAAIKALKKKAVTEPDT</sequence>
<dbReference type="GO" id="GO:0005737">
    <property type="term" value="C:cytoplasm"/>
    <property type="evidence" value="ECO:0007669"/>
    <property type="project" value="UniProtKB-SubCell"/>
</dbReference>
<keyword evidence="14 18" id="KW-0961">Cell wall biogenesis/degradation</keyword>
<dbReference type="InterPro" id="IPR018357">
    <property type="entry name" value="Hexapep_transf_CS"/>
</dbReference>
<evidence type="ECO:0000256" key="13">
    <source>
        <dbReference type="ARBA" id="ARBA00023315"/>
    </source>
</evidence>
<comment type="subunit">
    <text evidence="18">Homotrimer.</text>
</comment>
<keyword evidence="21" id="KW-1185">Reference proteome</keyword>
<dbReference type="Pfam" id="PF12804">
    <property type="entry name" value="NTP_transf_3"/>
    <property type="match status" value="1"/>
</dbReference>
<dbReference type="GO" id="GO:0016020">
    <property type="term" value="C:membrane"/>
    <property type="evidence" value="ECO:0007669"/>
    <property type="project" value="GOC"/>
</dbReference>
<dbReference type="PROSITE" id="PS00101">
    <property type="entry name" value="HEXAPEP_TRANSFERASES"/>
    <property type="match status" value="1"/>
</dbReference>
<feature type="active site" description="Proton acceptor" evidence="18">
    <location>
        <position position="349"/>
    </location>
</feature>
<feature type="binding site" evidence="18">
    <location>
        <position position="108"/>
    </location>
    <ligand>
        <name>Mg(2+)</name>
        <dbReference type="ChEBI" id="CHEBI:18420"/>
    </ligand>
</feature>
<feature type="region of interest" description="Pyrophosphorylase" evidence="18">
    <location>
        <begin position="1"/>
        <end position="232"/>
    </location>
</feature>
<comment type="similarity">
    <text evidence="2 18">In the C-terminal section; belongs to the transferase hexapeptide repeat family.</text>
</comment>
<dbReference type="GO" id="GO:0019134">
    <property type="term" value="F:glucosamine-1-phosphate N-acetyltransferase activity"/>
    <property type="evidence" value="ECO:0007669"/>
    <property type="project" value="UniProtKB-UniRule"/>
</dbReference>
<evidence type="ECO:0000256" key="15">
    <source>
        <dbReference type="ARBA" id="ARBA00048247"/>
    </source>
</evidence>
<evidence type="ECO:0000256" key="4">
    <source>
        <dbReference type="ARBA" id="ARBA00022490"/>
    </source>
</evidence>
<comment type="pathway">
    <text evidence="18">Nucleotide-sugar biosynthesis; UDP-N-acetyl-alpha-D-glucosamine biosynthesis; UDP-N-acetyl-alpha-D-glucosamine from N-acetyl-alpha-D-glucosamine 1-phosphate: step 1/1.</text>
</comment>
<dbReference type="GO" id="GO:0009245">
    <property type="term" value="P:lipid A biosynthetic process"/>
    <property type="evidence" value="ECO:0007669"/>
    <property type="project" value="UniProtKB-UniRule"/>
</dbReference>
<dbReference type="Gene3D" id="2.160.10.10">
    <property type="entry name" value="Hexapeptide repeat proteins"/>
    <property type="match status" value="1"/>
</dbReference>
<comment type="pathway">
    <text evidence="18">Nucleotide-sugar biosynthesis; UDP-N-acetyl-alpha-D-glucosamine biosynthesis; N-acetyl-alpha-D-glucosamine 1-phosphate from alpha-D-glucosamine 6-phosphate (route II): step 2/2.</text>
</comment>
<evidence type="ECO:0000256" key="18">
    <source>
        <dbReference type="HAMAP-Rule" id="MF_01631"/>
    </source>
</evidence>
<dbReference type="CDD" id="cd02540">
    <property type="entry name" value="GT2_GlmU_N_bac"/>
    <property type="match status" value="1"/>
</dbReference>
<comment type="catalytic activity">
    <reaction evidence="16 18">
        <text>N-acetyl-alpha-D-glucosamine 1-phosphate + UTP + H(+) = UDP-N-acetyl-alpha-D-glucosamine + diphosphate</text>
        <dbReference type="Rhea" id="RHEA:13509"/>
        <dbReference type="ChEBI" id="CHEBI:15378"/>
        <dbReference type="ChEBI" id="CHEBI:33019"/>
        <dbReference type="ChEBI" id="CHEBI:46398"/>
        <dbReference type="ChEBI" id="CHEBI:57705"/>
        <dbReference type="ChEBI" id="CHEBI:57776"/>
        <dbReference type="EC" id="2.7.7.23"/>
    </reaction>
</comment>
<keyword evidence="4 18" id="KW-0963">Cytoplasm</keyword>
<feature type="binding site" evidence="18">
    <location>
        <position position="337"/>
    </location>
    <ligand>
        <name>UDP-N-acetyl-alpha-D-glucosamine</name>
        <dbReference type="ChEBI" id="CHEBI:57705"/>
    </ligand>
</feature>
<dbReference type="NCBIfam" id="NF010933">
    <property type="entry name" value="PRK14353.1"/>
    <property type="match status" value="1"/>
</dbReference>
<evidence type="ECO:0000256" key="12">
    <source>
        <dbReference type="ARBA" id="ARBA00023268"/>
    </source>
</evidence>
<dbReference type="NCBIfam" id="TIGR01173">
    <property type="entry name" value="glmU"/>
    <property type="match status" value="1"/>
</dbReference>
<dbReference type="Proteomes" id="UP000219465">
    <property type="component" value="Unassembled WGS sequence"/>
</dbReference>